<accession>A0A811UP03</accession>
<proteinExistence type="predicted"/>
<evidence type="ECO:0000313" key="3">
    <source>
        <dbReference type="Proteomes" id="UP000606786"/>
    </source>
</evidence>
<name>A0A811UP03_CERCA</name>
<protein>
    <submittedName>
        <fullName evidence="2">(Mediterranean fruit fly) hypothetical protein</fullName>
    </submittedName>
</protein>
<feature type="signal peptide" evidence="1">
    <location>
        <begin position="1"/>
        <end position="19"/>
    </location>
</feature>
<keyword evidence="1" id="KW-0732">Signal</keyword>
<keyword evidence="3" id="KW-1185">Reference proteome</keyword>
<evidence type="ECO:0000313" key="2">
    <source>
        <dbReference type="EMBL" id="CAD7000461.1"/>
    </source>
</evidence>
<dbReference type="Proteomes" id="UP000606786">
    <property type="component" value="Unassembled WGS sequence"/>
</dbReference>
<evidence type="ECO:0000256" key="1">
    <source>
        <dbReference type="SAM" id="SignalP"/>
    </source>
</evidence>
<comment type="caution">
    <text evidence="2">The sequence shown here is derived from an EMBL/GenBank/DDBJ whole genome shotgun (WGS) entry which is preliminary data.</text>
</comment>
<organism evidence="2 3">
    <name type="scientific">Ceratitis capitata</name>
    <name type="common">Mediterranean fruit fly</name>
    <name type="synonym">Tephritis capitata</name>
    <dbReference type="NCBI Taxonomy" id="7213"/>
    <lineage>
        <taxon>Eukaryota</taxon>
        <taxon>Metazoa</taxon>
        <taxon>Ecdysozoa</taxon>
        <taxon>Arthropoda</taxon>
        <taxon>Hexapoda</taxon>
        <taxon>Insecta</taxon>
        <taxon>Pterygota</taxon>
        <taxon>Neoptera</taxon>
        <taxon>Endopterygota</taxon>
        <taxon>Diptera</taxon>
        <taxon>Brachycera</taxon>
        <taxon>Muscomorpha</taxon>
        <taxon>Tephritoidea</taxon>
        <taxon>Tephritidae</taxon>
        <taxon>Ceratitis</taxon>
        <taxon>Ceratitis</taxon>
    </lineage>
</organism>
<feature type="chain" id="PRO_5032759768" evidence="1">
    <location>
        <begin position="20"/>
        <end position="114"/>
    </location>
</feature>
<reference evidence="2" key="1">
    <citation type="submission" date="2020-11" db="EMBL/GenBank/DDBJ databases">
        <authorList>
            <person name="Whitehead M."/>
        </authorList>
    </citation>
    <scope>NUCLEOTIDE SEQUENCE</scope>
    <source>
        <strain evidence="2">EGII</strain>
    </source>
</reference>
<dbReference type="AlphaFoldDB" id="A0A811UP03"/>
<gene>
    <name evidence="2" type="ORF">CCAP1982_LOCUS8938</name>
</gene>
<sequence length="114" mass="13056">MSKVSMLVIYLTLIGQTFRADIPTRAKYTKKRSAAYLLSSFAPQRREKDQVSLQSRKDQLNTWAVLFNKYFADVIQNSHTYVDTVIFYGLIRIIASKNEISVQLLKGFCGRSAI</sequence>
<dbReference type="EMBL" id="CAJHJT010000012">
    <property type="protein sequence ID" value="CAD7000461.1"/>
    <property type="molecule type" value="Genomic_DNA"/>
</dbReference>